<dbReference type="EMBL" id="SNZW01000014">
    <property type="protein sequence ID" value="TDS15370.1"/>
    <property type="molecule type" value="Genomic_DNA"/>
</dbReference>
<feature type="transmembrane region" description="Helical" evidence="8">
    <location>
        <begin position="12"/>
        <end position="36"/>
    </location>
</feature>
<protein>
    <submittedName>
        <fullName evidence="9">Iron complex transport system permease protein</fullName>
    </submittedName>
</protein>
<dbReference type="InterPro" id="IPR037294">
    <property type="entry name" value="ABC_BtuC-like"/>
</dbReference>
<feature type="transmembrane region" description="Helical" evidence="8">
    <location>
        <begin position="127"/>
        <end position="149"/>
    </location>
</feature>
<accession>A0A4R7D3I2</accession>
<feature type="transmembrane region" description="Helical" evidence="8">
    <location>
        <begin position="316"/>
        <end position="336"/>
    </location>
</feature>
<dbReference type="Pfam" id="PF01032">
    <property type="entry name" value="FecCD"/>
    <property type="match status" value="1"/>
</dbReference>
<evidence type="ECO:0000313" key="10">
    <source>
        <dbReference type="Proteomes" id="UP000295274"/>
    </source>
</evidence>
<keyword evidence="4" id="KW-1003">Cell membrane</keyword>
<dbReference type="SUPFAM" id="SSF81345">
    <property type="entry name" value="ABC transporter involved in vitamin B12 uptake, BtuC"/>
    <property type="match status" value="1"/>
</dbReference>
<dbReference type="CDD" id="cd06550">
    <property type="entry name" value="TM_ABC_iron-siderophores_like"/>
    <property type="match status" value="1"/>
</dbReference>
<dbReference type="PANTHER" id="PTHR30472:SF41">
    <property type="entry name" value="TRANSPORT SYSTEM PERMEASE PROTEIN"/>
    <property type="match status" value="1"/>
</dbReference>
<reference evidence="9 10" key="1">
    <citation type="submission" date="2019-03" db="EMBL/GenBank/DDBJ databases">
        <title>Genomic Encyclopedia of Type Strains, Phase III (KMG-III): the genomes of soil and plant-associated and newly described type strains.</title>
        <authorList>
            <person name="Whitman W."/>
        </authorList>
    </citation>
    <scope>NUCLEOTIDE SEQUENCE [LARGE SCALE GENOMIC DNA]</scope>
    <source>
        <strain evidence="9 10">CECT 8455</strain>
    </source>
</reference>
<keyword evidence="6 8" id="KW-1133">Transmembrane helix</keyword>
<comment type="similarity">
    <text evidence="2">Belongs to the binding-protein-dependent transport system permease family. FecCD subfamily.</text>
</comment>
<evidence type="ECO:0000256" key="4">
    <source>
        <dbReference type="ARBA" id="ARBA00022475"/>
    </source>
</evidence>
<evidence type="ECO:0000256" key="1">
    <source>
        <dbReference type="ARBA" id="ARBA00004651"/>
    </source>
</evidence>
<keyword evidence="3" id="KW-0813">Transport</keyword>
<organism evidence="9 10">
    <name type="scientific">Maribacter caenipelagi</name>
    <dbReference type="NCBI Taxonomy" id="1447781"/>
    <lineage>
        <taxon>Bacteria</taxon>
        <taxon>Pseudomonadati</taxon>
        <taxon>Bacteroidota</taxon>
        <taxon>Flavobacteriia</taxon>
        <taxon>Flavobacteriales</taxon>
        <taxon>Flavobacteriaceae</taxon>
        <taxon>Maribacter</taxon>
    </lineage>
</organism>
<evidence type="ECO:0000256" key="6">
    <source>
        <dbReference type="ARBA" id="ARBA00022989"/>
    </source>
</evidence>
<dbReference type="Gene3D" id="1.10.3470.10">
    <property type="entry name" value="ABC transporter involved in vitamin B12 uptake, BtuC"/>
    <property type="match status" value="1"/>
</dbReference>
<proteinExistence type="inferred from homology"/>
<evidence type="ECO:0000256" key="8">
    <source>
        <dbReference type="SAM" id="Phobius"/>
    </source>
</evidence>
<evidence type="ECO:0000313" key="9">
    <source>
        <dbReference type="EMBL" id="TDS15370.1"/>
    </source>
</evidence>
<comment type="subcellular location">
    <subcellularLocation>
        <location evidence="1">Cell membrane</location>
        <topology evidence="1">Multi-pass membrane protein</topology>
    </subcellularLocation>
</comment>
<feature type="transmembrane region" description="Helical" evidence="8">
    <location>
        <begin position="200"/>
        <end position="221"/>
    </location>
</feature>
<feature type="transmembrane region" description="Helical" evidence="8">
    <location>
        <begin position="246"/>
        <end position="269"/>
    </location>
</feature>
<sequence length="343" mass="36529">MTNQSTYSFHFIGLLIVLLICFVINICLGSVTISFIDTLKILFGSVSENDSNTYIIWQYRLPKAITAILVGGGLSLSGLLMQTLFRNPLAGPYVLGISSGASLGAALLIMGTSLFSGALTFSAFNDITLAIASSLGSFFVLSLVLVVAAKVKDTMALLIIGLMFGSITAAIVSVLSYFTKAEKLQRYIFWSFGSLGNLSWVQLLIVALCTMIGIFLSIISIKPLNAFLLGENYAKSLGIGLQKSRYIIIVATGLLAGSITAFAGPIAFVGLAVPHITKQLIHTTDHKIQIPAVLCCGATLMLICDTIAQLPGSVSVLPINAITSILGAPVVIWLLVRKRKMIF</sequence>
<dbReference type="PANTHER" id="PTHR30472">
    <property type="entry name" value="FERRIC ENTEROBACTIN TRANSPORT SYSTEM PERMEASE PROTEIN"/>
    <property type="match status" value="1"/>
</dbReference>
<dbReference type="AlphaFoldDB" id="A0A4R7D3I2"/>
<dbReference type="GO" id="GO:0022857">
    <property type="term" value="F:transmembrane transporter activity"/>
    <property type="evidence" value="ECO:0007669"/>
    <property type="project" value="InterPro"/>
</dbReference>
<dbReference type="RefSeq" id="WP_133672979.1">
    <property type="nucleotide sequence ID" value="NZ_SNZW01000014.1"/>
</dbReference>
<dbReference type="OrthoDB" id="9811721at2"/>
<keyword evidence="7 8" id="KW-0472">Membrane</keyword>
<keyword evidence="5 8" id="KW-0812">Transmembrane</keyword>
<evidence type="ECO:0000256" key="7">
    <source>
        <dbReference type="ARBA" id="ARBA00023136"/>
    </source>
</evidence>
<name>A0A4R7D3I2_9FLAO</name>
<dbReference type="InterPro" id="IPR000522">
    <property type="entry name" value="ABC_transptr_permease_BtuC"/>
</dbReference>
<dbReference type="GO" id="GO:0005886">
    <property type="term" value="C:plasma membrane"/>
    <property type="evidence" value="ECO:0007669"/>
    <property type="project" value="UniProtKB-SubCell"/>
</dbReference>
<evidence type="ECO:0000256" key="5">
    <source>
        <dbReference type="ARBA" id="ARBA00022692"/>
    </source>
</evidence>
<feature type="transmembrane region" description="Helical" evidence="8">
    <location>
        <begin position="91"/>
        <end position="115"/>
    </location>
</feature>
<dbReference type="Proteomes" id="UP000295274">
    <property type="component" value="Unassembled WGS sequence"/>
</dbReference>
<evidence type="ECO:0000256" key="3">
    <source>
        <dbReference type="ARBA" id="ARBA00022448"/>
    </source>
</evidence>
<comment type="caution">
    <text evidence="9">The sequence shown here is derived from an EMBL/GenBank/DDBJ whole genome shotgun (WGS) entry which is preliminary data.</text>
</comment>
<feature type="transmembrane region" description="Helical" evidence="8">
    <location>
        <begin position="64"/>
        <end position="85"/>
    </location>
</feature>
<evidence type="ECO:0000256" key="2">
    <source>
        <dbReference type="ARBA" id="ARBA00007935"/>
    </source>
</evidence>
<feature type="transmembrane region" description="Helical" evidence="8">
    <location>
        <begin position="155"/>
        <end position="179"/>
    </location>
</feature>
<dbReference type="GO" id="GO:0033214">
    <property type="term" value="P:siderophore-iron import into cell"/>
    <property type="evidence" value="ECO:0007669"/>
    <property type="project" value="TreeGrafter"/>
</dbReference>
<keyword evidence="10" id="KW-1185">Reference proteome</keyword>
<gene>
    <name evidence="9" type="ORF">DFQ03_2011</name>
</gene>